<accession>A0A9Q1HKE4</accession>
<name>A0A9Q1HKE4_HOLLE</name>
<dbReference type="PANTHER" id="PTHR31751">
    <property type="entry name" value="SI:CH211-108C17.2-RELATED-RELATED"/>
    <property type="match status" value="1"/>
</dbReference>
<dbReference type="Proteomes" id="UP001152320">
    <property type="component" value="Chromosome 1"/>
</dbReference>
<feature type="compositionally biased region" description="Polar residues" evidence="1">
    <location>
        <begin position="1"/>
        <end position="10"/>
    </location>
</feature>
<evidence type="ECO:0000313" key="3">
    <source>
        <dbReference type="Proteomes" id="UP001152320"/>
    </source>
</evidence>
<comment type="caution">
    <text evidence="2">The sequence shown here is derived from an EMBL/GenBank/DDBJ whole genome shotgun (WGS) entry which is preliminary data.</text>
</comment>
<proteinExistence type="predicted"/>
<feature type="region of interest" description="Disordered" evidence="1">
    <location>
        <begin position="1"/>
        <end position="54"/>
    </location>
</feature>
<dbReference type="EMBL" id="JAIZAY010000001">
    <property type="protein sequence ID" value="KAJ8048406.1"/>
    <property type="molecule type" value="Genomic_DNA"/>
</dbReference>
<protein>
    <submittedName>
        <fullName evidence="2">Uncharacterized protein</fullName>
    </submittedName>
</protein>
<gene>
    <name evidence="2" type="ORF">HOLleu_00710</name>
</gene>
<dbReference type="PANTHER" id="PTHR31751:SF44">
    <property type="entry name" value="SI:CH211-211K8.4-RELATED"/>
    <property type="match status" value="1"/>
</dbReference>
<dbReference type="AlphaFoldDB" id="A0A9Q1HKE4"/>
<organism evidence="2 3">
    <name type="scientific">Holothuria leucospilota</name>
    <name type="common">Black long sea cucumber</name>
    <name type="synonym">Mertensiothuria leucospilota</name>
    <dbReference type="NCBI Taxonomy" id="206669"/>
    <lineage>
        <taxon>Eukaryota</taxon>
        <taxon>Metazoa</taxon>
        <taxon>Echinodermata</taxon>
        <taxon>Eleutherozoa</taxon>
        <taxon>Echinozoa</taxon>
        <taxon>Holothuroidea</taxon>
        <taxon>Aspidochirotacea</taxon>
        <taxon>Aspidochirotida</taxon>
        <taxon>Holothuriidae</taxon>
        <taxon>Holothuria</taxon>
    </lineage>
</organism>
<evidence type="ECO:0000313" key="2">
    <source>
        <dbReference type="EMBL" id="KAJ8048406.1"/>
    </source>
</evidence>
<sequence length="214" mass="23519">MVTSSLSVEQTPAAESPLTSESPYKDHASDLDSQPQISPTSSISMSSDTNDPAETKYCKKPKFIVFDSKLEEFLYLMQCPKCSSGVSEIQKSFQGTMVMIISLCNSGHTDIEWSSQPCIGKAAVRNLLSAAVISFSGNMYTNISYFINLLGVKFFSHTLFYDIQGKHFIPVVNSFYLSQTEDILSSLSESDLQLMGDGRCGSPGYSGKYCSYTM</sequence>
<evidence type="ECO:0000256" key="1">
    <source>
        <dbReference type="SAM" id="MobiDB-lite"/>
    </source>
</evidence>
<feature type="compositionally biased region" description="Low complexity" evidence="1">
    <location>
        <begin position="32"/>
        <end position="49"/>
    </location>
</feature>
<reference evidence="2" key="1">
    <citation type="submission" date="2021-10" db="EMBL/GenBank/DDBJ databases">
        <title>Tropical sea cucumber genome reveals ecological adaptation and Cuvierian tubules defense mechanism.</title>
        <authorList>
            <person name="Chen T."/>
        </authorList>
    </citation>
    <scope>NUCLEOTIDE SEQUENCE</scope>
    <source>
        <strain evidence="2">Nanhai2018</strain>
        <tissue evidence="2">Muscle</tissue>
    </source>
</reference>
<dbReference type="OrthoDB" id="10068559at2759"/>
<keyword evidence="3" id="KW-1185">Reference proteome</keyword>